<dbReference type="EC" id="4.1.2.50" evidence="3"/>
<dbReference type="EMBL" id="BAABBO010000001">
    <property type="protein sequence ID" value="GAA3951477.1"/>
    <property type="molecule type" value="Genomic_DNA"/>
</dbReference>
<dbReference type="RefSeq" id="WP_344803548.1">
    <property type="nucleotide sequence ID" value="NZ_BAABBO010000001.1"/>
</dbReference>
<evidence type="ECO:0000256" key="5">
    <source>
        <dbReference type="ARBA" id="ARBA00031449"/>
    </source>
</evidence>
<evidence type="ECO:0000256" key="6">
    <source>
        <dbReference type="ARBA" id="ARBA00048807"/>
    </source>
</evidence>
<sequence length="287" mass="32889">MNRLFVDDLTVLDFSYLHPGRGIVGESWIVDIELAGELDAQGMVFDFGHVKKLLKQSIESTIDHKLVIPEQLQYLDVEHYNEGDVARTDLSATLADGSLVRLSCPAEAIVILPLADIQIDTVVPLLKQQLQAALPPNVKELSLYLREEVIQGPYYHYTHGLKKHEGDCQRIAHGHRSRIEIYSDGRRSQLTEYQWAKRWKDIYLGHSEDVVSEEMHNGRKHIVFEYESSQGRFRLVIAEQSVYMLETETTVECIAEHIAARLKRQNPQNRFRVKAFEGVRKGAIAER</sequence>
<comment type="pathway">
    <text evidence="1">Purine metabolism; 7-cyano-7-deazaguanine biosynthesis.</text>
</comment>
<dbReference type="InterPro" id="IPR007115">
    <property type="entry name" value="6-PTP_synth/QueD"/>
</dbReference>
<reference evidence="8" key="1">
    <citation type="journal article" date="2019" name="Int. J. Syst. Evol. Microbiol.">
        <title>The Global Catalogue of Microorganisms (GCM) 10K type strain sequencing project: providing services to taxonomists for standard genome sequencing and annotation.</title>
        <authorList>
            <consortium name="The Broad Institute Genomics Platform"/>
            <consortium name="The Broad Institute Genome Sequencing Center for Infectious Disease"/>
            <person name="Wu L."/>
            <person name="Ma J."/>
        </authorList>
    </citation>
    <scope>NUCLEOTIDE SEQUENCE [LARGE SCALE GENOMIC DNA]</scope>
    <source>
        <strain evidence="8">JCM 17555</strain>
    </source>
</reference>
<dbReference type="Gene3D" id="3.30.479.10">
    <property type="entry name" value="6-pyruvoyl tetrahydropterin synthase/QueD"/>
    <property type="match status" value="2"/>
</dbReference>
<keyword evidence="8" id="KW-1185">Reference proteome</keyword>
<comment type="caution">
    <text evidence="7">The sequence shown here is derived from an EMBL/GenBank/DDBJ whole genome shotgun (WGS) entry which is preliminary data.</text>
</comment>
<evidence type="ECO:0000313" key="8">
    <source>
        <dbReference type="Proteomes" id="UP001501337"/>
    </source>
</evidence>
<comment type="similarity">
    <text evidence="2">Belongs to the PTPS family. QueD subfamily.</text>
</comment>
<comment type="catalytic activity">
    <reaction evidence="6">
        <text>7,8-dihydroneopterin 3'-triphosphate + H2O = 6-carboxy-5,6,7,8-tetrahydropterin + triphosphate + acetaldehyde + 2 H(+)</text>
        <dbReference type="Rhea" id="RHEA:27966"/>
        <dbReference type="ChEBI" id="CHEBI:15343"/>
        <dbReference type="ChEBI" id="CHEBI:15377"/>
        <dbReference type="ChEBI" id="CHEBI:15378"/>
        <dbReference type="ChEBI" id="CHEBI:18036"/>
        <dbReference type="ChEBI" id="CHEBI:58462"/>
        <dbReference type="ChEBI" id="CHEBI:61032"/>
        <dbReference type="EC" id="4.1.2.50"/>
    </reaction>
</comment>
<organism evidence="7 8">
    <name type="scientific">Allohahella marinimesophila</name>
    <dbReference type="NCBI Taxonomy" id="1054972"/>
    <lineage>
        <taxon>Bacteria</taxon>
        <taxon>Pseudomonadati</taxon>
        <taxon>Pseudomonadota</taxon>
        <taxon>Gammaproteobacteria</taxon>
        <taxon>Oceanospirillales</taxon>
        <taxon>Hahellaceae</taxon>
        <taxon>Allohahella</taxon>
    </lineage>
</organism>
<protein>
    <recommendedName>
        <fullName evidence="4">6-carboxy-5,6,7,8-tetrahydropterin synthase</fullName>
        <ecNumber evidence="3">4.1.2.50</ecNumber>
    </recommendedName>
    <alternativeName>
        <fullName evidence="5">Queuosine biosynthesis protein QueD</fullName>
    </alternativeName>
</protein>
<dbReference type="Pfam" id="PF01242">
    <property type="entry name" value="PTPS"/>
    <property type="match status" value="2"/>
</dbReference>
<accession>A0ABP7NPI6</accession>
<dbReference type="SUPFAM" id="SSF55620">
    <property type="entry name" value="Tetrahydrobiopterin biosynthesis enzymes-like"/>
    <property type="match status" value="2"/>
</dbReference>
<dbReference type="Proteomes" id="UP001501337">
    <property type="component" value="Unassembled WGS sequence"/>
</dbReference>
<gene>
    <name evidence="7" type="ORF">GCM10022278_08250</name>
</gene>
<evidence type="ECO:0000256" key="4">
    <source>
        <dbReference type="ARBA" id="ARBA00018141"/>
    </source>
</evidence>
<evidence type="ECO:0000313" key="7">
    <source>
        <dbReference type="EMBL" id="GAA3951477.1"/>
    </source>
</evidence>
<dbReference type="InterPro" id="IPR038418">
    <property type="entry name" value="6-PTP_synth/QueD_sf"/>
</dbReference>
<evidence type="ECO:0000256" key="2">
    <source>
        <dbReference type="ARBA" id="ARBA00008900"/>
    </source>
</evidence>
<evidence type="ECO:0000256" key="3">
    <source>
        <dbReference type="ARBA" id="ARBA00012982"/>
    </source>
</evidence>
<proteinExistence type="inferred from homology"/>
<evidence type="ECO:0000256" key="1">
    <source>
        <dbReference type="ARBA" id="ARBA00005061"/>
    </source>
</evidence>
<name>A0ABP7NPI6_9GAMM</name>